<dbReference type="Pfam" id="PF25597">
    <property type="entry name" value="SH3_retrovirus"/>
    <property type="match status" value="1"/>
</dbReference>
<keyword evidence="11" id="KW-0229">DNA integration</keyword>
<keyword evidence="3" id="KW-0645">Protease</keyword>
<dbReference type="GO" id="GO:0006508">
    <property type="term" value="P:proteolysis"/>
    <property type="evidence" value="ECO:0007669"/>
    <property type="project" value="UniProtKB-KW"/>
</dbReference>
<dbReference type="PROSITE" id="PS50994">
    <property type="entry name" value="INTEGRASE"/>
    <property type="match status" value="1"/>
</dbReference>
<evidence type="ECO:0000256" key="8">
    <source>
        <dbReference type="ARBA" id="ARBA00022801"/>
    </source>
</evidence>
<name>A0A4Y2GC71_ARAVE</name>
<dbReference type="PANTHER" id="PTHR42648">
    <property type="entry name" value="TRANSPOSASE, PUTATIVE-RELATED"/>
    <property type="match status" value="1"/>
</dbReference>
<dbReference type="GO" id="GO:0003887">
    <property type="term" value="F:DNA-directed DNA polymerase activity"/>
    <property type="evidence" value="ECO:0007669"/>
    <property type="project" value="UniProtKB-KW"/>
</dbReference>
<keyword evidence="13" id="KW-0239">DNA-directed DNA polymerase</keyword>
<dbReference type="InterPro" id="IPR039537">
    <property type="entry name" value="Retrotran_Ty1/copia-like"/>
</dbReference>
<dbReference type="Pfam" id="PF00665">
    <property type="entry name" value="rve"/>
    <property type="match status" value="1"/>
</dbReference>
<dbReference type="InterPro" id="IPR036397">
    <property type="entry name" value="RNaseH_sf"/>
</dbReference>
<accession>A0A4Y2GC71</accession>
<dbReference type="GO" id="GO:0015074">
    <property type="term" value="P:DNA integration"/>
    <property type="evidence" value="ECO:0007669"/>
    <property type="project" value="UniProtKB-KW"/>
</dbReference>
<protein>
    <submittedName>
        <fullName evidence="18">Retrovirus-related Pol polyprotein from transposon TNT 1-94</fullName>
    </submittedName>
</protein>
<dbReference type="Pfam" id="PF13976">
    <property type="entry name" value="gag_pre-integrs"/>
    <property type="match status" value="1"/>
</dbReference>
<dbReference type="Pfam" id="PF14223">
    <property type="entry name" value="Retrotran_gag_2"/>
    <property type="match status" value="1"/>
</dbReference>
<keyword evidence="6" id="KW-0547">Nucleotide-binding</keyword>
<keyword evidence="4" id="KW-0540">Nuclease</keyword>
<comment type="function">
    <text evidence="1">The aspartyl protease (PR) mediates the proteolytic cleavages of the Gag and Gag-Pol polyproteins after assembly of the VLP.</text>
</comment>
<evidence type="ECO:0000256" key="3">
    <source>
        <dbReference type="ARBA" id="ARBA00022670"/>
    </source>
</evidence>
<keyword evidence="13" id="KW-0548">Nucleotidyltransferase</keyword>
<gene>
    <name evidence="18" type="primary">POLX_461</name>
    <name evidence="18" type="ORF">AVEN_85937_1</name>
</gene>
<comment type="caution">
    <text evidence="18">The sequence shown here is derived from an EMBL/GenBank/DDBJ whole genome shotgun (WGS) entry which is preliminary data.</text>
</comment>
<dbReference type="GO" id="GO:0004519">
    <property type="term" value="F:endonuclease activity"/>
    <property type="evidence" value="ECO:0007669"/>
    <property type="project" value="UniProtKB-KW"/>
</dbReference>
<evidence type="ECO:0000256" key="5">
    <source>
        <dbReference type="ARBA" id="ARBA00022723"/>
    </source>
</evidence>
<dbReference type="GO" id="GO:0003964">
    <property type="term" value="F:RNA-directed DNA polymerase activity"/>
    <property type="evidence" value="ECO:0007669"/>
    <property type="project" value="UniProtKB-KW"/>
</dbReference>
<evidence type="ECO:0000256" key="16">
    <source>
        <dbReference type="SAM" id="MobiDB-lite"/>
    </source>
</evidence>
<feature type="domain" description="Integrase catalytic" evidence="17">
    <location>
        <begin position="474"/>
        <end position="639"/>
    </location>
</feature>
<dbReference type="EMBL" id="BGPR01001328">
    <property type="protein sequence ID" value="GBM51220.1"/>
    <property type="molecule type" value="Genomic_DNA"/>
</dbReference>
<evidence type="ECO:0000256" key="2">
    <source>
        <dbReference type="ARBA" id="ARBA00022612"/>
    </source>
</evidence>
<keyword evidence="10" id="KW-0460">Magnesium</keyword>
<evidence type="ECO:0000256" key="6">
    <source>
        <dbReference type="ARBA" id="ARBA00022741"/>
    </source>
</evidence>
<proteinExistence type="predicted"/>
<dbReference type="InterPro" id="IPR054722">
    <property type="entry name" value="PolX-like_BBD"/>
</dbReference>
<keyword evidence="12" id="KW-0695">RNA-directed DNA polymerase</keyword>
<sequence length="784" mass="89784">MESMNFLIKPLDSTNHATWCSDVKVLLLERDCWDIVAGREAAPVVKEGDEIDARKLKEFNLRFNRAYTTIYMNVSPQYRTIIEGLTNGAEAWKKLKSHFQPVSRARVMALKHEFFSTVIEPDESIGLYASKLSRIIEQLREAGHPVEDLDQCFQLLRYLPTEYENIIQTVYRWEDKNFKFPKVLEEILAEEARLRQRVTDQVTVSMVIKAKSDPERSRISRSQRSSNKEIKFKSGNPKQPSRKKVSQDSVPNRHTSSEVRSSYLLEALSSSEEGGWIFDSAATTHFCRDKDLFSKSEPVNNQTLVGAVDNITTPIKGKGTVHLQIGNVQIKLSNVAYAPELRKNLLSGPCFDKNGTSFKGSKGKIHVFHSNNELLFAAKLINGLYYVFPEYPCESRCNVQNSKSVNIKNVSFSAENINTWHKRLAHINVDHITTTSNLNCVKGLPKLKGNIDVCEPCKEAKGKSVSFKPIKKIRSKKPLELIHMDLCGPFPKASIHGHLYFLTIIDDYSHRVFAYPLKTKSDVFNTFSRFQKRAERFLNRKIKCIRTDNGLEFINEQFHNFCDELGIKHERTNIYTPQQNGVSERFNYTAVDGINVLLKDSGLGQGFWSEALLHFVYTWNRICHSNQCKAPFELYGGKQPSIKHLKPFGCKAFVHTPKQLRKKLDMRSKSGILVGYALQTKGHRIWLPESRKVIETINVRFNELTPVKLDSNNHKFERVEAVLDPDYVTNKIPLRTASYIDNNEIVLHEIDRESKSSESDSESKSFSEKVVNWIRKPVPRTDGK</sequence>
<evidence type="ECO:0000256" key="4">
    <source>
        <dbReference type="ARBA" id="ARBA00022722"/>
    </source>
</evidence>
<dbReference type="InterPro" id="IPR025724">
    <property type="entry name" value="GAG-pre-integrase_dom"/>
</dbReference>
<evidence type="ECO:0000256" key="10">
    <source>
        <dbReference type="ARBA" id="ARBA00022842"/>
    </source>
</evidence>
<dbReference type="GO" id="GO:0005524">
    <property type="term" value="F:ATP binding"/>
    <property type="evidence" value="ECO:0007669"/>
    <property type="project" value="UniProtKB-KW"/>
</dbReference>
<evidence type="ECO:0000313" key="18">
    <source>
        <dbReference type="EMBL" id="GBM51220.1"/>
    </source>
</evidence>
<dbReference type="PANTHER" id="PTHR42648:SF11">
    <property type="entry name" value="TRANSPOSON TY4-P GAG-POL POLYPROTEIN"/>
    <property type="match status" value="1"/>
</dbReference>
<organism evidence="18 19">
    <name type="scientific">Araneus ventricosus</name>
    <name type="common">Orbweaver spider</name>
    <name type="synonym">Epeira ventricosa</name>
    <dbReference type="NCBI Taxonomy" id="182803"/>
    <lineage>
        <taxon>Eukaryota</taxon>
        <taxon>Metazoa</taxon>
        <taxon>Ecdysozoa</taxon>
        <taxon>Arthropoda</taxon>
        <taxon>Chelicerata</taxon>
        <taxon>Arachnida</taxon>
        <taxon>Araneae</taxon>
        <taxon>Araneomorphae</taxon>
        <taxon>Entelegynae</taxon>
        <taxon>Araneoidea</taxon>
        <taxon>Araneidae</taxon>
        <taxon>Araneus</taxon>
    </lineage>
</organism>
<dbReference type="Gene3D" id="3.30.420.10">
    <property type="entry name" value="Ribonuclease H-like superfamily/Ribonuclease H"/>
    <property type="match status" value="1"/>
</dbReference>
<dbReference type="Proteomes" id="UP000499080">
    <property type="component" value="Unassembled WGS sequence"/>
</dbReference>
<dbReference type="InterPro" id="IPR012337">
    <property type="entry name" value="RNaseH-like_sf"/>
</dbReference>
<keyword evidence="9" id="KW-0067">ATP-binding</keyword>
<feature type="compositionally biased region" description="Polar residues" evidence="16">
    <location>
        <begin position="247"/>
        <end position="257"/>
    </location>
</feature>
<evidence type="ECO:0000256" key="7">
    <source>
        <dbReference type="ARBA" id="ARBA00022759"/>
    </source>
</evidence>
<keyword evidence="8" id="KW-0378">Hydrolase</keyword>
<evidence type="ECO:0000256" key="14">
    <source>
        <dbReference type="ARBA" id="ARBA00023113"/>
    </source>
</evidence>
<dbReference type="InterPro" id="IPR001584">
    <property type="entry name" value="Integrase_cat-core"/>
</dbReference>
<keyword evidence="7" id="KW-0255">Endonuclease</keyword>
<dbReference type="InterPro" id="IPR057670">
    <property type="entry name" value="SH3_retrovirus"/>
</dbReference>
<keyword evidence="14" id="KW-0917">Virion maturation</keyword>
<evidence type="ECO:0000256" key="11">
    <source>
        <dbReference type="ARBA" id="ARBA00022908"/>
    </source>
</evidence>
<dbReference type="GO" id="GO:0003676">
    <property type="term" value="F:nucleic acid binding"/>
    <property type="evidence" value="ECO:0007669"/>
    <property type="project" value="InterPro"/>
</dbReference>
<evidence type="ECO:0000256" key="13">
    <source>
        <dbReference type="ARBA" id="ARBA00022932"/>
    </source>
</evidence>
<keyword evidence="13" id="KW-0808">Transferase</keyword>
<dbReference type="AlphaFoldDB" id="A0A4Y2GC71"/>
<keyword evidence="2" id="KW-1188">Viral release from host cell</keyword>
<keyword evidence="15" id="KW-0233">DNA recombination</keyword>
<evidence type="ECO:0000256" key="1">
    <source>
        <dbReference type="ARBA" id="ARBA00002180"/>
    </source>
</evidence>
<keyword evidence="5" id="KW-0479">Metal-binding</keyword>
<evidence type="ECO:0000313" key="19">
    <source>
        <dbReference type="Proteomes" id="UP000499080"/>
    </source>
</evidence>
<reference evidence="18 19" key="1">
    <citation type="journal article" date="2019" name="Sci. Rep.">
        <title>Orb-weaving spider Araneus ventricosus genome elucidates the spidroin gene catalogue.</title>
        <authorList>
            <person name="Kono N."/>
            <person name="Nakamura H."/>
            <person name="Ohtoshi R."/>
            <person name="Moran D.A.P."/>
            <person name="Shinohara A."/>
            <person name="Yoshida Y."/>
            <person name="Fujiwara M."/>
            <person name="Mori M."/>
            <person name="Tomita M."/>
            <person name="Arakawa K."/>
        </authorList>
    </citation>
    <scope>NUCLEOTIDE SEQUENCE [LARGE SCALE GENOMIC DNA]</scope>
</reference>
<dbReference type="GO" id="GO:0008233">
    <property type="term" value="F:peptidase activity"/>
    <property type="evidence" value="ECO:0007669"/>
    <property type="project" value="UniProtKB-KW"/>
</dbReference>
<dbReference type="GO" id="GO:0046872">
    <property type="term" value="F:metal ion binding"/>
    <property type="evidence" value="ECO:0007669"/>
    <property type="project" value="UniProtKB-KW"/>
</dbReference>
<evidence type="ECO:0000256" key="15">
    <source>
        <dbReference type="ARBA" id="ARBA00023172"/>
    </source>
</evidence>
<evidence type="ECO:0000256" key="9">
    <source>
        <dbReference type="ARBA" id="ARBA00022840"/>
    </source>
</evidence>
<keyword evidence="19" id="KW-1185">Reference proteome</keyword>
<dbReference type="SUPFAM" id="SSF53098">
    <property type="entry name" value="Ribonuclease H-like"/>
    <property type="match status" value="1"/>
</dbReference>
<dbReference type="GO" id="GO:0006310">
    <property type="term" value="P:DNA recombination"/>
    <property type="evidence" value="ECO:0007669"/>
    <property type="project" value="UniProtKB-KW"/>
</dbReference>
<evidence type="ECO:0000259" key="17">
    <source>
        <dbReference type="PROSITE" id="PS50994"/>
    </source>
</evidence>
<dbReference type="OrthoDB" id="413361at2759"/>
<evidence type="ECO:0000256" key="12">
    <source>
        <dbReference type="ARBA" id="ARBA00022918"/>
    </source>
</evidence>
<dbReference type="Pfam" id="PF22936">
    <property type="entry name" value="Pol_BBD"/>
    <property type="match status" value="1"/>
</dbReference>
<feature type="region of interest" description="Disordered" evidence="16">
    <location>
        <begin position="213"/>
        <end position="257"/>
    </location>
</feature>